<keyword evidence="7" id="KW-0732">Signal</keyword>
<dbReference type="Pfam" id="PF00246">
    <property type="entry name" value="Peptidase_M14"/>
    <property type="match status" value="1"/>
</dbReference>
<gene>
    <name evidence="9" type="ORF">GBK04_18015</name>
</gene>
<evidence type="ECO:0000256" key="4">
    <source>
        <dbReference type="ARBA" id="ARBA00022801"/>
    </source>
</evidence>
<dbReference type="GO" id="GO:0008270">
    <property type="term" value="F:zinc ion binding"/>
    <property type="evidence" value="ECO:0007669"/>
    <property type="project" value="InterPro"/>
</dbReference>
<name>A0A7C9FYZ4_9BACT</name>
<keyword evidence="10" id="KW-1185">Reference proteome</keyword>
<dbReference type="CDD" id="cd06240">
    <property type="entry name" value="M14-like"/>
    <property type="match status" value="1"/>
</dbReference>
<accession>A0A7C9FYZ4</accession>
<dbReference type="SUPFAM" id="SSF53187">
    <property type="entry name" value="Zn-dependent exopeptidases"/>
    <property type="match status" value="1"/>
</dbReference>
<comment type="cofactor">
    <cofactor evidence="1">
        <name>Zn(2+)</name>
        <dbReference type="ChEBI" id="CHEBI:29105"/>
    </cofactor>
</comment>
<evidence type="ECO:0000256" key="6">
    <source>
        <dbReference type="ARBA" id="ARBA00023049"/>
    </source>
</evidence>
<comment type="caution">
    <text evidence="9">The sequence shown here is derived from an EMBL/GenBank/DDBJ whole genome shotgun (WGS) entry which is preliminary data.</text>
</comment>
<comment type="similarity">
    <text evidence="2">Belongs to the peptidase M14 family.</text>
</comment>
<proteinExistence type="inferred from homology"/>
<evidence type="ECO:0000256" key="5">
    <source>
        <dbReference type="ARBA" id="ARBA00022833"/>
    </source>
</evidence>
<reference evidence="9 10" key="1">
    <citation type="submission" date="2019-10" db="EMBL/GenBank/DDBJ databases">
        <title>Draft Genome Sequence of Cytophagaceae sp. SJW1-29.</title>
        <authorList>
            <person name="Choi A."/>
        </authorList>
    </citation>
    <scope>NUCLEOTIDE SEQUENCE [LARGE SCALE GENOMIC DNA]</scope>
    <source>
        <strain evidence="9 10">SJW1-29</strain>
    </source>
</reference>
<dbReference type="Proteomes" id="UP000479293">
    <property type="component" value="Unassembled WGS sequence"/>
</dbReference>
<dbReference type="Gene3D" id="3.40.630.10">
    <property type="entry name" value="Zn peptidases"/>
    <property type="match status" value="1"/>
</dbReference>
<evidence type="ECO:0000313" key="10">
    <source>
        <dbReference type="Proteomes" id="UP000479293"/>
    </source>
</evidence>
<sequence>MRRQIFTFFLLLPYASAFAQNIPTPKEHFGFAIGDDYHLTNFTQTERYFKKLAAASDRMKLTTIGQTEEGRNQYMFIVSSPENLKNLARYKEISQKLAHAENLTEAEARALANEGKAIVWIDGGLHATETVGIHQLIETAWNLASRKDPETLNILDNVIILLTHANPDGQELVSNWYMRDSDPKKRSLEFLPRLYQKYIGHDNNRDFYIMNMKESQNMGRQLFVEWIPQVMYNHHQRGPAGSVLAGPPYRDPFNYVFDPLMMTGIDALGAAMYNRLNAEDKPGFTRHDGSTFSTWYNGGLRTTTHFHNMIGLLTEIIGNPTPDTIPLVPERLIPNNNTPNPVLPQPWHFRQSIDYSLSLNWAVLDYAARHHDQLLYNIYHMGRSSIERGSKDYWTPYPSRIAAITEAINADKKDMRTAQSPSLSYYDAVLKDPKLRDPRGYVIPADQTDFPTAVTFVNALIKTGIQVHKATSPFTLAGKNYSSGSYIVKSAQAFRPHILDMFEPQDYPNDFQYQGGPPVRPYDAAGWTLAYQMGVKFDRQLDDFTGPFEVIPYGEIQRSQGTMPTARTSNGYELSAGSNNSFVAVNDLLAAGIGISRLTAPGPNQGDFYVLASAKATTILEKSARELGLKVEAVAKKPAATSLAAVKPRRIALWDGYGGSMPSGWVRWIMEQYHFPIRQLFAKEIDAGDLRQKYDVIVFVTRAIPGVTGQSVGRGYSRREPKEEEIPAEYHATMGSISAGKSIPQLKKFLEAGGTIVTIGSSANLAFQLGLPVRDALVEMTSAGKERPLPGEKYYIPGSILQVEVDTTQRAAWGMNAKTDVYFDDSPVFTISPDALSKGTIKPLAWFPTDKPLRSGWAWGQAYLQGGVTAFEASVGAGKLYVYGPEITFRAQSHGTFKLMFNQLYSTAD</sequence>
<dbReference type="PANTHER" id="PTHR11705:SF143">
    <property type="entry name" value="SLL0236 PROTEIN"/>
    <property type="match status" value="1"/>
</dbReference>
<organism evidence="9 10">
    <name type="scientific">Salmonirosea aquatica</name>
    <dbReference type="NCBI Taxonomy" id="2654236"/>
    <lineage>
        <taxon>Bacteria</taxon>
        <taxon>Pseudomonadati</taxon>
        <taxon>Bacteroidota</taxon>
        <taxon>Cytophagia</taxon>
        <taxon>Cytophagales</taxon>
        <taxon>Spirosomataceae</taxon>
        <taxon>Salmonirosea</taxon>
    </lineage>
</organism>
<dbReference type="PANTHER" id="PTHR11705">
    <property type="entry name" value="PROTEASE FAMILY M14 CARBOXYPEPTIDASE A,B"/>
    <property type="match status" value="1"/>
</dbReference>
<evidence type="ECO:0000256" key="2">
    <source>
        <dbReference type="ARBA" id="ARBA00005988"/>
    </source>
</evidence>
<evidence type="ECO:0000259" key="8">
    <source>
        <dbReference type="Pfam" id="PF00246"/>
    </source>
</evidence>
<keyword evidence="6" id="KW-0482">Metalloprotease</keyword>
<feature type="domain" description="Peptidase M14" evidence="8">
    <location>
        <begin position="46"/>
        <end position="214"/>
    </location>
</feature>
<feature type="signal peptide" evidence="7">
    <location>
        <begin position="1"/>
        <end position="19"/>
    </location>
</feature>
<keyword evidence="5" id="KW-0862">Zinc</keyword>
<keyword evidence="4" id="KW-0378">Hydrolase</keyword>
<dbReference type="GO" id="GO:0006508">
    <property type="term" value="P:proteolysis"/>
    <property type="evidence" value="ECO:0007669"/>
    <property type="project" value="UniProtKB-KW"/>
</dbReference>
<dbReference type="RefSeq" id="WP_152762029.1">
    <property type="nucleotide sequence ID" value="NZ_WHLY01000002.1"/>
</dbReference>
<dbReference type="AlphaFoldDB" id="A0A7C9FYZ4"/>
<evidence type="ECO:0000256" key="3">
    <source>
        <dbReference type="ARBA" id="ARBA00022670"/>
    </source>
</evidence>
<dbReference type="EMBL" id="WHLY01000002">
    <property type="protein sequence ID" value="MPR35193.1"/>
    <property type="molecule type" value="Genomic_DNA"/>
</dbReference>
<protein>
    <submittedName>
        <fullName evidence="9">Peptidase</fullName>
    </submittedName>
</protein>
<evidence type="ECO:0000313" key="9">
    <source>
        <dbReference type="EMBL" id="MPR35193.1"/>
    </source>
</evidence>
<dbReference type="GO" id="GO:0005615">
    <property type="term" value="C:extracellular space"/>
    <property type="evidence" value="ECO:0007669"/>
    <property type="project" value="TreeGrafter"/>
</dbReference>
<evidence type="ECO:0000256" key="7">
    <source>
        <dbReference type="SAM" id="SignalP"/>
    </source>
</evidence>
<dbReference type="InterPro" id="IPR000834">
    <property type="entry name" value="Peptidase_M14"/>
</dbReference>
<dbReference type="GO" id="GO:0004181">
    <property type="term" value="F:metallocarboxypeptidase activity"/>
    <property type="evidence" value="ECO:0007669"/>
    <property type="project" value="InterPro"/>
</dbReference>
<keyword evidence="3" id="KW-0645">Protease</keyword>
<evidence type="ECO:0000256" key="1">
    <source>
        <dbReference type="ARBA" id="ARBA00001947"/>
    </source>
</evidence>
<feature type="chain" id="PRO_5028890885" evidence="7">
    <location>
        <begin position="20"/>
        <end position="909"/>
    </location>
</feature>